<evidence type="ECO:0000313" key="2">
    <source>
        <dbReference type="Proteomes" id="UP000032515"/>
    </source>
</evidence>
<name>A0A0D7F8L1_RHOPL</name>
<dbReference type="EMBL" id="JXXE01000018">
    <property type="protein sequence ID" value="KIZ48057.1"/>
    <property type="molecule type" value="Genomic_DNA"/>
</dbReference>
<dbReference type="AlphaFoldDB" id="A0A0D7F8L1"/>
<proteinExistence type="predicted"/>
<accession>A0A0D7F8L1</accession>
<evidence type="ECO:0000313" key="1">
    <source>
        <dbReference type="EMBL" id="KIZ48057.1"/>
    </source>
</evidence>
<dbReference type="Proteomes" id="UP000032515">
    <property type="component" value="Unassembled WGS sequence"/>
</dbReference>
<gene>
    <name evidence="1" type="ORF">OO17_00920</name>
</gene>
<comment type="caution">
    <text evidence="1">The sequence shown here is derived from an EMBL/GenBank/DDBJ whole genome shotgun (WGS) entry which is preliminary data.</text>
</comment>
<protein>
    <submittedName>
        <fullName evidence="1">Uncharacterized protein</fullName>
    </submittedName>
</protein>
<reference evidence="1 2" key="1">
    <citation type="submission" date="2014-11" db="EMBL/GenBank/DDBJ databases">
        <title>Genomics and ecophysiology of heterotrophic nitrogen fixing bacteria isolated from estuarine surface water.</title>
        <authorList>
            <person name="Bentzon-Tilia M."/>
            <person name="Severin I."/>
            <person name="Hansen L.H."/>
            <person name="Riemann L."/>
        </authorList>
    </citation>
    <scope>NUCLEOTIDE SEQUENCE [LARGE SCALE GENOMIC DNA]</scope>
    <source>
        <strain evidence="1 2">BAL398</strain>
    </source>
</reference>
<sequence>MIEGLLQFIEGFLQLGVCMLTLNRNAKQASKTRQKIRVRVVELARIRTISLEDTERCITLATASDDDVDRASDALFGQKCRGSEAGFFLQMIGYDRLAGLKGKAGWRLNIRAERYVVHCTRGPADARTHDQALLIRQIFQNFRERTSETTGT</sequence>
<organism evidence="1 2">
    <name type="scientific">Rhodopseudomonas palustris</name>
    <dbReference type="NCBI Taxonomy" id="1076"/>
    <lineage>
        <taxon>Bacteria</taxon>
        <taxon>Pseudomonadati</taxon>
        <taxon>Pseudomonadota</taxon>
        <taxon>Alphaproteobacteria</taxon>
        <taxon>Hyphomicrobiales</taxon>
        <taxon>Nitrobacteraceae</taxon>
        <taxon>Rhodopseudomonas</taxon>
    </lineage>
</organism>